<accession>A0ABW1DP92</accession>
<dbReference type="Proteomes" id="UP001596180">
    <property type="component" value="Unassembled WGS sequence"/>
</dbReference>
<feature type="region of interest" description="Disordered" evidence="1">
    <location>
        <begin position="159"/>
        <end position="216"/>
    </location>
</feature>
<dbReference type="InterPro" id="IPR016035">
    <property type="entry name" value="Acyl_Trfase/lysoPLipase"/>
</dbReference>
<dbReference type="RefSeq" id="WP_381356794.1">
    <property type="nucleotide sequence ID" value="NZ_JBHSOA010000003.1"/>
</dbReference>
<evidence type="ECO:0000313" key="2">
    <source>
        <dbReference type="EMBL" id="MFC5850462.1"/>
    </source>
</evidence>
<dbReference type="EMBL" id="JBHSOA010000003">
    <property type="protein sequence ID" value="MFC5850462.1"/>
    <property type="molecule type" value="Genomic_DNA"/>
</dbReference>
<gene>
    <name evidence="2" type="ORF">ACFPZI_01010</name>
</gene>
<evidence type="ECO:0000256" key="1">
    <source>
        <dbReference type="SAM" id="MobiDB-lite"/>
    </source>
</evidence>
<comment type="caution">
    <text evidence="2">The sequence shown here is derived from an EMBL/GenBank/DDBJ whole genome shotgun (WGS) entry which is preliminary data.</text>
</comment>
<name>A0ABW1DP92_9ACTN</name>
<organism evidence="2 3">
    <name type="scientific">Streptomyces chlorus</name>
    <dbReference type="NCBI Taxonomy" id="887452"/>
    <lineage>
        <taxon>Bacteria</taxon>
        <taxon>Bacillati</taxon>
        <taxon>Actinomycetota</taxon>
        <taxon>Actinomycetes</taxon>
        <taxon>Kitasatosporales</taxon>
        <taxon>Streptomycetaceae</taxon>
        <taxon>Streptomyces</taxon>
    </lineage>
</organism>
<keyword evidence="3" id="KW-1185">Reference proteome</keyword>
<sequence length="216" mass="22506">MTAPGSTGRIGVAVASGMLKGVYGHGVLAAFEERGLRAQVYGTASSSALSGGLAAVGRARRTGVAYWTGAAAAAADKGMSGVVLDSIAEYGPTLREGLFRPEAPEFLLAAGKVTDPAAAEATQGPDAKALGRRLLRNVFAGDRSWVDEHLATVVFSSRAGSGGRSASWHRTTTTPCPMPRHACCTRGPYRRRSTGRHTSMPHTPAPARHGRSRPRV</sequence>
<reference evidence="3" key="1">
    <citation type="journal article" date="2019" name="Int. J. Syst. Evol. Microbiol.">
        <title>The Global Catalogue of Microorganisms (GCM) 10K type strain sequencing project: providing services to taxonomists for standard genome sequencing and annotation.</title>
        <authorList>
            <consortium name="The Broad Institute Genomics Platform"/>
            <consortium name="The Broad Institute Genome Sequencing Center for Infectious Disease"/>
            <person name="Wu L."/>
            <person name="Ma J."/>
        </authorList>
    </citation>
    <scope>NUCLEOTIDE SEQUENCE [LARGE SCALE GENOMIC DNA]</scope>
    <source>
        <strain evidence="3">JCM 10411</strain>
    </source>
</reference>
<protein>
    <submittedName>
        <fullName evidence="2">Uncharacterized protein</fullName>
    </submittedName>
</protein>
<evidence type="ECO:0000313" key="3">
    <source>
        <dbReference type="Proteomes" id="UP001596180"/>
    </source>
</evidence>
<proteinExistence type="predicted"/>
<dbReference type="SUPFAM" id="SSF52151">
    <property type="entry name" value="FabD/lysophospholipase-like"/>
    <property type="match status" value="1"/>
</dbReference>